<comment type="caution">
    <text evidence="1">The sequence shown here is derived from an EMBL/GenBank/DDBJ whole genome shotgun (WGS) entry which is preliminary data.</text>
</comment>
<evidence type="ECO:0000313" key="1">
    <source>
        <dbReference type="EMBL" id="MBD2196916.1"/>
    </source>
</evidence>
<reference evidence="1 2" key="1">
    <citation type="journal article" date="2020" name="ISME J.">
        <title>Comparative genomics reveals insights into cyanobacterial evolution and habitat adaptation.</title>
        <authorList>
            <person name="Chen M.Y."/>
            <person name="Teng W.K."/>
            <person name="Zhao L."/>
            <person name="Hu C.X."/>
            <person name="Zhou Y.K."/>
            <person name="Han B.P."/>
            <person name="Song L.R."/>
            <person name="Shu W.S."/>
        </authorList>
    </citation>
    <scope>NUCLEOTIDE SEQUENCE [LARGE SCALE GENOMIC DNA]</scope>
    <source>
        <strain evidence="1 2">FACHB-288</strain>
    </source>
</reference>
<proteinExistence type="predicted"/>
<accession>A0ABR8AD13</accession>
<evidence type="ECO:0000313" key="2">
    <source>
        <dbReference type="Proteomes" id="UP000658514"/>
    </source>
</evidence>
<organism evidence="1 2">
    <name type="scientific">Calothrix parietina FACHB-288</name>
    <dbReference type="NCBI Taxonomy" id="2692896"/>
    <lineage>
        <taxon>Bacteria</taxon>
        <taxon>Bacillati</taxon>
        <taxon>Cyanobacteriota</taxon>
        <taxon>Cyanophyceae</taxon>
        <taxon>Nostocales</taxon>
        <taxon>Calotrichaceae</taxon>
        <taxon>Calothrix</taxon>
    </lineage>
</organism>
<dbReference type="RefSeq" id="WP_190542809.1">
    <property type="nucleotide sequence ID" value="NZ_CAWPNO010000054.1"/>
</dbReference>
<keyword evidence="2" id="KW-1185">Reference proteome</keyword>
<sequence length="410" mass="41624">MTNINLAKVWFSNNSDILNPREAIYNPKSSYVDTFGGDDKITGTANVNRGFEVYSFVGAKASRGQFAIASAELRGKADVEVYGIQNEGTINTNTGLDVIKGSAKANISATAESVSQAIAFARKADAVAITNAFASINIKATAEGIDNSWATIYTGKDSDSIIGDAEGSVSAIALATAVAIAEAPISNGVTAFAKAIATSLAKASITATGINNSRGEISTGDGNDTINATATSSAGAFAGTISAAIANATGENKALAEAIVSATAKATDKAIAINNSGGKIDTGDGDDKITAKATGSDSYGIFGGSINTGHGNDSVIASSFGGGVNINLGAGNDFVKGFGAAKIDGGKGWDTLDLSDYKINDFQIKFGGIFGFSLNNSVSFQLDGVTLNTTGFEQFNFADASYNALGLRFA</sequence>
<dbReference type="Proteomes" id="UP000658514">
    <property type="component" value="Unassembled WGS sequence"/>
</dbReference>
<dbReference type="Gene3D" id="2.160.20.160">
    <property type="match status" value="1"/>
</dbReference>
<gene>
    <name evidence="1" type="ORF">H6G24_15655</name>
</gene>
<name>A0ABR8AD13_9CYAN</name>
<dbReference type="EMBL" id="JACJQH010000022">
    <property type="protein sequence ID" value="MBD2196916.1"/>
    <property type="molecule type" value="Genomic_DNA"/>
</dbReference>
<protein>
    <submittedName>
        <fullName evidence="1">Uncharacterized protein</fullName>
    </submittedName>
</protein>